<evidence type="ECO:0000256" key="3">
    <source>
        <dbReference type="ARBA" id="ARBA00022598"/>
    </source>
</evidence>
<evidence type="ECO:0000256" key="8">
    <source>
        <dbReference type="PIRNR" id="PIRNR006630"/>
    </source>
</evidence>
<organism evidence="11 12">
    <name type="scientific">Methylacidiphilum caldifontis</name>
    <dbReference type="NCBI Taxonomy" id="2795386"/>
    <lineage>
        <taxon>Bacteria</taxon>
        <taxon>Pseudomonadati</taxon>
        <taxon>Verrucomicrobiota</taxon>
        <taxon>Methylacidiphilae</taxon>
        <taxon>Methylacidiphilales</taxon>
        <taxon>Methylacidiphilaceae</taxon>
        <taxon>Methylacidiphilum (ex Ratnadevi et al. 2023)</taxon>
    </lineage>
</organism>
<dbReference type="GO" id="GO:0004359">
    <property type="term" value="F:glutaminase activity"/>
    <property type="evidence" value="ECO:0007669"/>
    <property type="project" value="InterPro"/>
</dbReference>
<dbReference type="PANTHER" id="PTHR23090:SF9">
    <property type="entry name" value="GLUTAMINE-DEPENDENT NAD(+) SYNTHETASE"/>
    <property type="match status" value="1"/>
</dbReference>
<keyword evidence="3 7" id="KW-0436">Ligase</keyword>
<dbReference type="OrthoDB" id="9803818at2"/>
<keyword evidence="5 7" id="KW-0067">ATP-binding</keyword>
<dbReference type="InterPro" id="IPR003010">
    <property type="entry name" value="C-N_Hydrolase"/>
</dbReference>
<evidence type="ECO:0000259" key="10">
    <source>
        <dbReference type="PROSITE" id="PS50263"/>
    </source>
</evidence>
<dbReference type="EC" id="6.3.5.1" evidence="7 8"/>
<comment type="similarity">
    <text evidence="9">Belongs to the NAD synthetase family.</text>
</comment>
<evidence type="ECO:0000313" key="12">
    <source>
        <dbReference type="Proteomes" id="UP000297713"/>
    </source>
</evidence>
<comment type="pathway">
    <text evidence="1 7 8">Cofactor biosynthesis; NAD(+) biosynthesis; NAD(+) from deamido-NAD(+) (L-Gln route): step 1/1.</text>
</comment>
<evidence type="ECO:0000256" key="1">
    <source>
        <dbReference type="ARBA" id="ARBA00005188"/>
    </source>
</evidence>
<dbReference type="EMBL" id="LXQC01000159">
    <property type="protein sequence ID" value="TFE67182.1"/>
    <property type="molecule type" value="Genomic_DNA"/>
</dbReference>
<evidence type="ECO:0000256" key="2">
    <source>
        <dbReference type="ARBA" id="ARBA00007145"/>
    </source>
</evidence>
<dbReference type="CDD" id="cd00553">
    <property type="entry name" value="NAD_synthase"/>
    <property type="match status" value="1"/>
</dbReference>
<dbReference type="CDD" id="cd07570">
    <property type="entry name" value="GAT_Gln-NAD-synth"/>
    <property type="match status" value="1"/>
</dbReference>
<comment type="caution">
    <text evidence="11">The sequence shown here is derived from an EMBL/GenBank/DDBJ whole genome shotgun (WGS) entry which is preliminary data.</text>
</comment>
<dbReference type="NCBIfam" id="NF002730">
    <property type="entry name" value="PRK02628.1"/>
    <property type="match status" value="1"/>
</dbReference>
<evidence type="ECO:0000313" key="11">
    <source>
        <dbReference type="EMBL" id="TFE67182.1"/>
    </source>
</evidence>
<dbReference type="FunFam" id="1.10.10.1140:FF:000001">
    <property type="entry name" value="Glutamine-dependent NAD(+) synthetase"/>
    <property type="match status" value="1"/>
</dbReference>
<comment type="catalytic activity">
    <reaction evidence="7 8">
        <text>deamido-NAD(+) + L-glutamine + ATP + H2O = L-glutamate + AMP + diphosphate + NAD(+) + H(+)</text>
        <dbReference type="Rhea" id="RHEA:24384"/>
        <dbReference type="ChEBI" id="CHEBI:15377"/>
        <dbReference type="ChEBI" id="CHEBI:15378"/>
        <dbReference type="ChEBI" id="CHEBI:29985"/>
        <dbReference type="ChEBI" id="CHEBI:30616"/>
        <dbReference type="ChEBI" id="CHEBI:33019"/>
        <dbReference type="ChEBI" id="CHEBI:57540"/>
        <dbReference type="ChEBI" id="CHEBI:58359"/>
        <dbReference type="ChEBI" id="CHEBI:58437"/>
        <dbReference type="ChEBI" id="CHEBI:456215"/>
        <dbReference type="EC" id="6.3.5.1"/>
    </reaction>
</comment>
<dbReference type="PROSITE" id="PS50263">
    <property type="entry name" value="CN_HYDROLASE"/>
    <property type="match status" value="1"/>
</dbReference>
<feature type="binding site" evidence="7">
    <location>
        <position position="486"/>
    </location>
    <ligand>
        <name>ATP</name>
        <dbReference type="ChEBI" id="CHEBI:30616"/>
    </ligand>
</feature>
<dbReference type="InterPro" id="IPR003694">
    <property type="entry name" value="NAD_synthase"/>
</dbReference>
<protein>
    <recommendedName>
        <fullName evidence="7 8">Glutamine-dependent NAD(+) synthetase</fullName>
        <ecNumber evidence="7 8">6.3.5.1</ecNumber>
    </recommendedName>
    <alternativeName>
        <fullName evidence="7 8">NAD(+) synthase [glutamine-hydrolyzing]</fullName>
    </alternativeName>
</protein>
<evidence type="ECO:0000256" key="9">
    <source>
        <dbReference type="RuleBase" id="RU003811"/>
    </source>
</evidence>
<dbReference type="GO" id="GO:0005737">
    <property type="term" value="C:cytoplasm"/>
    <property type="evidence" value="ECO:0007669"/>
    <property type="project" value="InterPro"/>
</dbReference>
<name>A0A4Y8P949_9BACT</name>
<dbReference type="Gene3D" id="3.40.50.620">
    <property type="entry name" value="HUPs"/>
    <property type="match status" value="1"/>
</dbReference>
<feature type="binding site" evidence="7">
    <location>
        <position position="641"/>
    </location>
    <ligand>
        <name>deamido-NAD(+)</name>
        <dbReference type="ChEBI" id="CHEBI:58437"/>
        <note>ligand shared between two neighboring subunits</note>
    </ligand>
</feature>
<keyword evidence="12" id="KW-1185">Reference proteome</keyword>
<keyword evidence="6 7" id="KW-0520">NAD</keyword>
<comment type="similarity">
    <text evidence="2 7 8">In the C-terminal section; belongs to the NAD synthetase family.</text>
</comment>
<dbReference type="RefSeq" id="WP_134440613.1">
    <property type="nucleotide sequence ID" value="NZ_LXQC01000159.1"/>
</dbReference>
<feature type="binding site" evidence="7">
    <location>
        <position position="208"/>
    </location>
    <ligand>
        <name>L-glutamine</name>
        <dbReference type="ChEBI" id="CHEBI:58359"/>
    </ligand>
</feature>
<feature type="binding site" evidence="7">
    <location>
        <position position="130"/>
    </location>
    <ligand>
        <name>L-glutamine</name>
        <dbReference type="ChEBI" id="CHEBI:58359"/>
    </ligand>
</feature>
<evidence type="ECO:0000256" key="5">
    <source>
        <dbReference type="ARBA" id="ARBA00022840"/>
    </source>
</evidence>
<dbReference type="Gene3D" id="3.60.110.10">
    <property type="entry name" value="Carbon-nitrogen hydrolase"/>
    <property type="match status" value="1"/>
</dbReference>
<dbReference type="PIRSF" id="PIRSF006630">
    <property type="entry name" value="NADS_GAT"/>
    <property type="match status" value="1"/>
</dbReference>
<dbReference type="InterPro" id="IPR022310">
    <property type="entry name" value="NAD/GMP_synthase"/>
</dbReference>
<feature type="binding site" evidence="7">
    <location>
        <begin position="496"/>
        <end position="499"/>
    </location>
    <ligand>
        <name>deamido-NAD(+)</name>
        <dbReference type="ChEBI" id="CHEBI:58437"/>
        <note>ligand shared between two neighboring subunits</note>
    </ligand>
</feature>
<gene>
    <name evidence="7" type="primary">nadE</name>
    <name evidence="11" type="ORF">A7Q10_09850</name>
</gene>
<dbReference type="InterPro" id="IPR014729">
    <property type="entry name" value="Rossmann-like_a/b/a_fold"/>
</dbReference>
<dbReference type="GO" id="GO:0005524">
    <property type="term" value="F:ATP binding"/>
    <property type="evidence" value="ECO:0007669"/>
    <property type="project" value="UniProtKB-UniRule"/>
</dbReference>
<accession>A0A4Y8P949</accession>
<sequence length="692" mass="78075">MAKSNFFNLYTHNFVRVAVGIPVGKVADPFHNAAEIAGLCKKAVEKKASLLVFPELSLSSYSCEDLFHQSALLDSTLRALEYLLQETTPLPLLTIIGLPLRVNQLLYNCGCIFSQGKILGLIPKSYLPNYREFYELRQFAQASFATEQYIDLLGQKSIPFGSKLIFEWEEQPLFKMAIEICEDLWVPLPPTSFAALAGATVLVNLSASNITIGKSDYRKLLVASQSGRCISAYIYSAAGFGESTTDLAWDGEGMIYENGTRLAESQRFAYSSQLIFADIDLDRLQADRMRQNSFGQSKVHFHKEISCFKTIAFSLKVQKESSLLLEREIERFPYVPSDPLTRDLRCQEVYAIQTQGLIQRLRATAIRKTVIGISGGLDSAHALIVCAKAMDILGFPRKNILACTMPGFATSKKTLDQASRLIEAIGCQQYFFDIRPSCMQLFKDIKHPFAWGEKLYDVTFENVQAGERTNHLFRLANFENALVVGTSDLSELALGWSTYGVGDHMAHYHVNASVPKTLIKFLIRWVAKTRELGQNVSEVLEEILNTIISPELIPTENGQEPLQSSEKQIGPYNLQDFNLYYTLRYGYLPTKTAFLCWSAWHDKNCGHWPEGEEKVDEYSIQQIKHWMRVFLDRFFRTSQFKRSCIANAPKVGSGGSLSPRGDYRAPSDSSSVPWLKIWEEIPDNEEELLKAL</sequence>
<dbReference type="Pfam" id="PF00795">
    <property type="entry name" value="CN_hydrolase"/>
    <property type="match status" value="1"/>
</dbReference>
<dbReference type="SUPFAM" id="SSF56317">
    <property type="entry name" value="Carbon-nitrogen hydrolase"/>
    <property type="match status" value="1"/>
</dbReference>
<evidence type="ECO:0000256" key="6">
    <source>
        <dbReference type="ARBA" id="ARBA00023027"/>
    </source>
</evidence>
<dbReference type="InterPro" id="IPR014445">
    <property type="entry name" value="Gln-dep_NAD_synthase"/>
</dbReference>
<dbReference type="AlphaFoldDB" id="A0A4Y8P949"/>
<comment type="function">
    <text evidence="7">Catalyzes the ATP-dependent amidation of deamido-NAD to form NAD. Uses L-glutamine as a nitrogen source.</text>
</comment>
<dbReference type="SUPFAM" id="SSF52402">
    <property type="entry name" value="Adenine nucleotide alpha hydrolases-like"/>
    <property type="match status" value="1"/>
</dbReference>
<dbReference type="InterPro" id="IPR041856">
    <property type="entry name" value="NAD+_synth_C"/>
</dbReference>
<feature type="binding site" evidence="7">
    <location>
        <begin position="372"/>
        <end position="379"/>
    </location>
    <ligand>
        <name>ATP</name>
        <dbReference type="ChEBI" id="CHEBI:30616"/>
    </ligand>
</feature>
<feature type="binding site" evidence="7">
    <location>
        <position position="462"/>
    </location>
    <ligand>
        <name>deamido-NAD(+)</name>
        <dbReference type="ChEBI" id="CHEBI:58437"/>
        <note>ligand shared between two neighboring subunits</note>
    </ligand>
</feature>
<proteinExistence type="inferred from homology"/>
<feature type="active site" description="For glutaminase activity" evidence="7">
    <location>
        <position position="124"/>
    </location>
</feature>
<dbReference type="GO" id="GO:0003952">
    <property type="term" value="F:NAD+ synthase (glutamine-hydrolyzing) activity"/>
    <property type="evidence" value="ECO:0007669"/>
    <property type="project" value="UniProtKB-UniRule"/>
</dbReference>
<feature type="domain" description="CN hydrolase" evidence="10">
    <location>
        <begin position="15"/>
        <end position="281"/>
    </location>
</feature>
<dbReference type="InterPro" id="IPR036526">
    <property type="entry name" value="C-N_Hydrolase_sf"/>
</dbReference>
<dbReference type="NCBIfam" id="TIGR00552">
    <property type="entry name" value="nadE"/>
    <property type="match status" value="1"/>
</dbReference>
<feature type="active site" description="Proton acceptor; for glutaminase activity" evidence="7">
    <location>
        <position position="55"/>
    </location>
</feature>
<reference evidence="11 12" key="1">
    <citation type="submission" date="2016-05" db="EMBL/GenBank/DDBJ databases">
        <title>Diversity and Homogeneity among Thermoacidophilic Verrucomicrobia Methanotrophs Linked with Geographical Origin.</title>
        <authorList>
            <person name="Erikstad H.-A."/>
            <person name="Smestad N.B."/>
            <person name="Ceballos R.M."/>
            <person name="Birkeland N.-K."/>
        </authorList>
    </citation>
    <scope>NUCLEOTIDE SEQUENCE [LARGE SCALE GENOMIC DNA]</scope>
    <source>
        <strain evidence="11 12">Phi</strain>
    </source>
</reference>
<feature type="active site" description="Nucleophile; for glutaminase activity" evidence="7">
    <location>
        <position position="181"/>
    </location>
</feature>
<dbReference type="GO" id="GO:0009435">
    <property type="term" value="P:NAD+ biosynthetic process"/>
    <property type="evidence" value="ECO:0007669"/>
    <property type="project" value="UniProtKB-UniRule"/>
</dbReference>
<dbReference type="GO" id="GO:0008795">
    <property type="term" value="F:NAD+ synthase activity"/>
    <property type="evidence" value="ECO:0007669"/>
    <property type="project" value="UniProtKB-UniRule"/>
</dbReference>
<evidence type="ECO:0000256" key="7">
    <source>
        <dbReference type="HAMAP-Rule" id="MF_02090"/>
    </source>
</evidence>
<dbReference type="Gene3D" id="1.10.10.1140">
    <property type="entry name" value="Glutamine-dependent NAD+ synthetase, C-terminal domain"/>
    <property type="match status" value="1"/>
</dbReference>
<dbReference type="UniPathway" id="UPA00253">
    <property type="reaction ID" value="UER00334"/>
</dbReference>
<dbReference type="Pfam" id="PF02540">
    <property type="entry name" value="NAD_synthase"/>
    <property type="match status" value="1"/>
</dbReference>
<dbReference type="Proteomes" id="UP000297713">
    <property type="component" value="Unassembled WGS sequence"/>
</dbReference>
<evidence type="ECO:0000256" key="4">
    <source>
        <dbReference type="ARBA" id="ARBA00022741"/>
    </source>
</evidence>
<feature type="binding site" evidence="7">
    <location>
        <position position="214"/>
    </location>
    <ligand>
        <name>L-glutamine</name>
        <dbReference type="ChEBI" id="CHEBI:58359"/>
    </ligand>
</feature>
<dbReference type="FunFam" id="3.40.50.620:FF:000155">
    <property type="entry name" value="Glutamine-dependent NAD(+) synthetase"/>
    <property type="match status" value="1"/>
</dbReference>
<dbReference type="HAMAP" id="MF_02090">
    <property type="entry name" value="NadE_glutamine_dep"/>
    <property type="match status" value="1"/>
</dbReference>
<dbReference type="PANTHER" id="PTHR23090">
    <property type="entry name" value="NH 3 /GLUTAMINE-DEPENDENT NAD + SYNTHETASE"/>
    <property type="match status" value="1"/>
</dbReference>
<keyword evidence="4 7" id="KW-0547">Nucleotide-binding</keyword>
<feature type="binding site" evidence="7">
    <location>
        <position position="491"/>
    </location>
    <ligand>
        <name>deamido-NAD(+)</name>
        <dbReference type="ChEBI" id="CHEBI:58437"/>
        <note>ligand shared between two neighboring subunits</note>
    </ligand>
</feature>